<evidence type="ECO:0000313" key="4">
    <source>
        <dbReference type="Proteomes" id="UP000190539"/>
    </source>
</evidence>
<feature type="region of interest" description="Disordered" evidence="1">
    <location>
        <begin position="131"/>
        <end position="150"/>
    </location>
</feature>
<evidence type="ECO:0000256" key="1">
    <source>
        <dbReference type="SAM" id="MobiDB-lite"/>
    </source>
</evidence>
<feature type="transmembrane region" description="Helical" evidence="2">
    <location>
        <begin position="84"/>
        <end position="100"/>
    </location>
</feature>
<feature type="compositionally biased region" description="Low complexity" evidence="1">
    <location>
        <begin position="133"/>
        <end position="150"/>
    </location>
</feature>
<dbReference type="Proteomes" id="UP000190539">
    <property type="component" value="Unassembled WGS sequence"/>
</dbReference>
<reference evidence="3 4" key="1">
    <citation type="submission" date="2017-02" db="EMBL/GenBank/DDBJ databases">
        <title>Draft Genome Sequence of Streptomyces tsukubaensis F601, a Producer of the immunosuppressant tacrolimus FK506.</title>
        <authorList>
            <person name="Zong G."/>
            <person name="Zhong C."/>
            <person name="Fu J."/>
            <person name="Qin R."/>
            <person name="Cao G."/>
        </authorList>
    </citation>
    <scope>NUCLEOTIDE SEQUENCE [LARGE SCALE GENOMIC DNA]</scope>
    <source>
        <strain evidence="3 4">F601</strain>
    </source>
</reference>
<sequence length="150" mass="15512">MASVTAWVTAVVLFVEAFGVVLLNIALGKVVDNQSMSLAGVDSGLMANSTYVLAGICGLYLLLCALVALLCALRHRSPGRVGRILLITCAVVHGVLGALTVGLVGWGAFVFMMVVLALIVLTLLTHERETPTDRAAPAGPADAPTTPMTP</sequence>
<accession>A0A1V4A328</accession>
<keyword evidence="4" id="KW-1185">Reference proteome</keyword>
<evidence type="ECO:0008006" key="5">
    <source>
        <dbReference type="Google" id="ProtNLM"/>
    </source>
</evidence>
<organism evidence="3 4">
    <name type="scientific">Streptomyces tsukubensis</name>
    <dbReference type="NCBI Taxonomy" id="83656"/>
    <lineage>
        <taxon>Bacteria</taxon>
        <taxon>Bacillati</taxon>
        <taxon>Actinomycetota</taxon>
        <taxon>Actinomycetes</taxon>
        <taxon>Kitasatosporales</taxon>
        <taxon>Streptomycetaceae</taxon>
        <taxon>Streptomyces</taxon>
    </lineage>
</organism>
<name>A0A1V4A328_9ACTN</name>
<dbReference type="EMBL" id="MVFC01000027">
    <property type="protein sequence ID" value="OON74348.1"/>
    <property type="molecule type" value="Genomic_DNA"/>
</dbReference>
<comment type="caution">
    <text evidence="3">The sequence shown here is derived from an EMBL/GenBank/DDBJ whole genome shotgun (WGS) entry which is preliminary data.</text>
</comment>
<gene>
    <name evidence="3" type="ORF">B1H18_24920</name>
</gene>
<dbReference type="OrthoDB" id="4338794at2"/>
<feature type="transmembrane region" description="Helical" evidence="2">
    <location>
        <begin position="106"/>
        <end position="124"/>
    </location>
</feature>
<evidence type="ECO:0000256" key="2">
    <source>
        <dbReference type="SAM" id="Phobius"/>
    </source>
</evidence>
<protein>
    <recommendedName>
        <fullName evidence="5">Integral membrane protein</fullName>
    </recommendedName>
</protein>
<feature type="transmembrane region" description="Helical" evidence="2">
    <location>
        <begin position="51"/>
        <end position="72"/>
    </location>
</feature>
<keyword evidence="2" id="KW-0472">Membrane</keyword>
<feature type="transmembrane region" description="Helical" evidence="2">
    <location>
        <begin position="7"/>
        <end position="31"/>
    </location>
</feature>
<keyword evidence="2" id="KW-0812">Transmembrane</keyword>
<proteinExistence type="predicted"/>
<evidence type="ECO:0000313" key="3">
    <source>
        <dbReference type="EMBL" id="OON74348.1"/>
    </source>
</evidence>
<dbReference type="AlphaFoldDB" id="A0A1V4A328"/>
<keyword evidence="2" id="KW-1133">Transmembrane helix</keyword>